<gene>
    <name evidence="1" type="ORF">LKD70_10550</name>
</gene>
<sequence>MSIFEYNQERHMMQEREAAWNEGKESGRQEGIQEGIQKGIREIVQNMLRQGLTDEQIKNYCNITSEELEKFKEE</sequence>
<dbReference type="RefSeq" id="WP_227707993.1">
    <property type="nucleotide sequence ID" value="NZ_JAJEQX010000018.1"/>
</dbReference>
<proteinExistence type="predicted"/>
<comment type="caution">
    <text evidence="1">The sequence shown here is derived from an EMBL/GenBank/DDBJ whole genome shotgun (WGS) entry which is preliminary data.</text>
</comment>
<keyword evidence="2" id="KW-1185">Reference proteome</keyword>
<dbReference type="EMBL" id="JAJEQX010000018">
    <property type="protein sequence ID" value="MCC2254851.1"/>
    <property type="molecule type" value="Genomic_DNA"/>
</dbReference>
<name>A0ABS8FY00_9FIRM</name>
<evidence type="ECO:0000313" key="1">
    <source>
        <dbReference type="EMBL" id="MCC2254851.1"/>
    </source>
</evidence>
<evidence type="ECO:0008006" key="3">
    <source>
        <dbReference type="Google" id="ProtNLM"/>
    </source>
</evidence>
<dbReference type="Proteomes" id="UP001198151">
    <property type="component" value="Unassembled WGS sequence"/>
</dbReference>
<organism evidence="1 2">
    <name type="scientific">Ruminococcus turbiniformis</name>
    <dbReference type="NCBI Taxonomy" id="2881258"/>
    <lineage>
        <taxon>Bacteria</taxon>
        <taxon>Bacillati</taxon>
        <taxon>Bacillota</taxon>
        <taxon>Clostridia</taxon>
        <taxon>Eubacteriales</taxon>
        <taxon>Oscillospiraceae</taxon>
        <taxon>Ruminococcus</taxon>
    </lineage>
</organism>
<evidence type="ECO:0000313" key="2">
    <source>
        <dbReference type="Proteomes" id="UP001198151"/>
    </source>
</evidence>
<accession>A0ABS8FY00</accession>
<reference evidence="1 2" key="1">
    <citation type="submission" date="2021-10" db="EMBL/GenBank/DDBJ databases">
        <title>Anaerobic single-cell dispensing facilitates the cultivation of human gut bacteria.</title>
        <authorList>
            <person name="Afrizal A."/>
        </authorList>
    </citation>
    <scope>NUCLEOTIDE SEQUENCE [LARGE SCALE GENOMIC DNA]</scope>
    <source>
        <strain evidence="1 2">CLA-AA-H200</strain>
    </source>
</reference>
<protein>
    <recommendedName>
        <fullName evidence="3">Flagellar assembly protein H</fullName>
    </recommendedName>
</protein>